<dbReference type="PANTHER" id="PTHR43415">
    <property type="entry name" value="SPERMIDINE N(1)-ACETYLTRANSFERASE"/>
    <property type="match status" value="1"/>
</dbReference>
<dbReference type="Pfam" id="PF13302">
    <property type="entry name" value="Acetyltransf_3"/>
    <property type="match status" value="1"/>
</dbReference>
<organism evidence="2 3">
    <name type="scientific">Paenibacillus albidus</name>
    <dbReference type="NCBI Taxonomy" id="2041023"/>
    <lineage>
        <taxon>Bacteria</taxon>
        <taxon>Bacillati</taxon>
        <taxon>Bacillota</taxon>
        <taxon>Bacilli</taxon>
        <taxon>Bacillales</taxon>
        <taxon>Paenibacillaceae</taxon>
        <taxon>Paenibacillus</taxon>
    </lineage>
</organism>
<dbReference type="InterPro" id="IPR000182">
    <property type="entry name" value="GNAT_dom"/>
</dbReference>
<dbReference type="SUPFAM" id="SSF55729">
    <property type="entry name" value="Acyl-CoA N-acyltransferases (Nat)"/>
    <property type="match status" value="1"/>
</dbReference>
<dbReference type="PANTHER" id="PTHR43415:SF4">
    <property type="entry name" value="N-ACETYLTRANSFERASE DOMAIN-CONTAINING PROTEIN"/>
    <property type="match status" value="1"/>
</dbReference>
<comment type="caution">
    <text evidence="2">The sequence shown here is derived from an EMBL/GenBank/DDBJ whole genome shotgun (WGS) entry which is preliminary data.</text>
</comment>
<reference evidence="2" key="2">
    <citation type="submission" date="2020-09" db="EMBL/GenBank/DDBJ databases">
        <authorList>
            <person name="Sun Q."/>
            <person name="Zhou Y."/>
        </authorList>
    </citation>
    <scope>NUCLEOTIDE SEQUENCE</scope>
    <source>
        <strain evidence="2">CGMCC 1.16134</strain>
    </source>
</reference>
<dbReference type="PROSITE" id="PS51186">
    <property type="entry name" value="GNAT"/>
    <property type="match status" value="1"/>
</dbReference>
<gene>
    <name evidence="2" type="ORF">GCM10010912_33160</name>
</gene>
<dbReference type="Gene3D" id="3.40.630.30">
    <property type="match status" value="1"/>
</dbReference>
<accession>A0A917FJV3</accession>
<proteinExistence type="predicted"/>
<evidence type="ECO:0000313" key="2">
    <source>
        <dbReference type="EMBL" id="GGF85218.1"/>
    </source>
</evidence>
<dbReference type="Proteomes" id="UP000637643">
    <property type="component" value="Unassembled WGS sequence"/>
</dbReference>
<keyword evidence="3" id="KW-1185">Reference proteome</keyword>
<reference evidence="2" key="1">
    <citation type="journal article" date="2014" name="Int. J. Syst. Evol. Microbiol.">
        <title>Complete genome sequence of Corynebacterium casei LMG S-19264T (=DSM 44701T), isolated from a smear-ripened cheese.</title>
        <authorList>
            <consortium name="US DOE Joint Genome Institute (JGI-PGF)"/>
            <person name="Walter F."/>
            <person name="Albersmeier A."/>
            <person name="Kalinowski J."/>
            <person name="Ruckert C."/>
        </authorList>
    </citation>
    <scope>NUCLEOTIDE SEQUENCE</scope>
    <source>
        <strain evidence="2">CGMCC 1.16134</strain>
    </source>
</reference>
<feature type="domain" description="N-acetyltransferase" evidence="1">
    <location>
        <begin position="10"/>
        <end position="181"/>
    </location>
</feature>
<sequence>MSIQLIGEKVTLRDITEADIHEMYFHCYESDDREHLKWNGPYRTQEWISYKEFARKYEPEVVLTGTDMPRNHLMIEIEGELKGTVGRYWVSEVTNWFEIGIVIYDSNYWSGGYGTEAFRLWMGYLFNSLDTVRLGIGTWSGNERMIRLAARCGMIEEARVRKARIVRGEYFDAIKMGILREEWAAAESHRISDGGTIHG</sequence>
<dbReference type="AlphaFoldDB" id="A0A917FJV3"/>
<protein>
    <submittedName>
        <fullName evidence="2">Acetyltransferase</fullName>
    </submittedName>
</protein>
<evidence type="ECO:0000313" key="3">
    <source>
        <dbReference type="Proteomes" id="UP000637643"/>
    </source>
</evidence>
<dbReference type="GO" id="GO:0016747">
    <property type="term" value="F:acyltransferase activity, transferring groups other than amino-acyl groups"/>
    <property type="evidence" value="ECO:0007669"/>
    <property type="project" value="InterPro"/>
</dbReference>
<dbReference type="EMBL" id="BMKR01000012">
    <property type="protein sequence ID" value="GGF85218.1"/>
    <property type="molecule type" value="Genomic_DNA"/>
</dbReference>
<dbReference type="InterPro" id="IPR016181">
    <property type="entry name" value="Acyl_CoA_acyltransferase"/>
</dbReference>
<dbReference type="RefSeq" id="WP_189026699.1">
    <property type="nucleotide sequence ID" value="NZ_BMKR01000012.1"/>
</dbReference>
<evidence type="ECO:0000259" key="1">
    <source>
        <dbReference type="PROSITE" id="PS51186"/>
    </source>
</evidence>
<name>A0A917FJV3_9BACL</name>